<organism evidence="2 3">
    <name type="scientific">Hymenobacter properus</name>
    <dbReference type="NCBI Taxonomy" id="2791026"/>
    <lineage>
        <taxon>Bacteria</taxon>
        <taxon>Pseudomonadati</taxon>
        <taxon>Bacteroidota</taxon>
        <taxon>Cytophagia</taxon>
        <taxon>Cytophagales</taxon>
        <taxon>Hymenobacteraceae</taxon>
        <taxon>Hymenobacter</taxon>
    </lineage>
</organism>
<proteinExistence type="predicted"/>
<protein>
    <submittedName>
        <fullName evidence="2">Uncharacterized protein</fullName>
    </submittedName>
</protein>
<keyword evidence="1" id="KW-1133">Transmembrane helix</keyword>
<comment type="caution">
    <text evidence="2">The sequence shown here is derived from an EMBL/GenBank/DDBJ whole genome shotgun (WGS) entry which is preliminary data.</text>
</comment>
<dbReference type="RefSeq" id="WP_196286532.1">
    <property type="nucleotide sequence ID" value="NZ_JADQDP010000002.1"/>
</dbReference>
<evidence type="ECO:0000313" key="3">
    <source>
        <dbReference type="Proteomes" id="UP000645610"/>
    </source>
</evidence>
<feature type="transmembrane region" description="Helical" evidence="1">
    <location>
        <begin position="92"/>
        <end position="111"/>
    </location>
</feature>
<name>A0A931FN24_9BACT</name>
<dbReference type="AlphaFoldDB" id="A0A931FN24"/>
<gene>
    <name evidence="2" type="ORF">I2I01_11240</name>
</gene>
<evidence type="ECO:0000313" key="2">
    <source>
        <dbReference type="EMBL" id="MBF9142214.1"/>
    </source>
</evidence>
<dbReference type="Proteomes" id="UP000645610">
    <property type="component" value="Unassembled WGS sequence"/>
</dbReference>
<keyword evidence="3" id="KW-1185">Reference proteome</keyword>
<dbReference type="EMBL" id="JADQDP010000002">
    <property type="protein sequence ID" value="MBF9142214.1"/>
    <property type="molecule type" value="Genomic_DNA"/>
</dbReference>
<accession>A0A931FN24</accession>
<reference evidence="2 3" key="1">
    <citation type="submission" date="2020-11" db="EMBL/GenBank/DDBJ databases">
        <authorList>
            <person name="Kim M.K."/>
        </authorList>
    </citation>
    <scope>NUCLEOTIDE SEQUENCE [LARGE SCALE GENOMIC DNA]</scope>
    <source>
        <strain evidence="2 3">BT439</strain>
    </source>
</reference>
<evidence type="ECO:0000256" key="1">
    <source>
        <dbReference type="SAM" id="Phobius"/>
    </source>
</evidence>
<sequence>MRVALRIRLLLGLLVLLLAMVPVAFGVYINETSPAPTTARLANRCSRYCEAHACPHATRANSTAYLRLRPLYNATVRGLMGGGRQWYAEANILFYIVLVPLLLVGLTYGALRNAVLIRQLKARPHA</sequence>
<keyword evidence="1" id="KW-0472">Membrane</keyword>
<keyword evidence="1" id="KW-0812">Transmembrane</keyword>